<comment type="caution">
    <text evidence="1">The sequence shown here is derived from an EMBL/GenBank/DDBJ whole genome shotgun (WGS) entry which is preliminary data.</text>
</comment>
<accession>A0A6N2BM16</accession>
<sequence length="147" mass="17266">MKEEEEEKRNCSTHKRIGEVAGGTAAECAMVCCCCPCTVMHLLVLAVYKVPTGLCRKIWRKKKRERLLRKKKKEEDSWKSMKNNKNVYLGAYDEDDGDREKFDGENDDGVREAADFETEMWDRFYGAGFWRTLSQREEDVTWHNQNK</sequence>
<organism evidence="1">
    <name type="scientific">Solanum chilense</name>
    <name type="common">Tomato</name>
    <name type="synonym">Lycopersicon chilense</name>
    <dbReference type="NCBI Taxonomy" id="4083"/>
    <lineage>
        <taxon>Eukaryota</taxon>
        <taxon>Viridiplantae</taxon>
        <taxon>Streptophyta</taxon>
        <taxon>Embryophyta</taxon>
        <taxon>Tracheophyta</taxon>
        <taxon>Spermatophyta</taxon>
        <taxon>Magnoliopsida</taxon>
        <taxon>eudicotyledons</taxon>
        <taxon>Gunneridae</taxon>
        <taxon>Pentapetalae</taxon>
        <taxon>asterids</taxon>
        <taxon>lamiids</taxon>
        <taxon>Solanales</taxon>
        <taxon>Solanaceae</taxon>
        <taxon>Solanoideae</taxon>
        <taxon>Solaneae</taxon>
        <taxon>Solanum</taxon>
        <taxon>Solanum subgen. Lycopersicon</taxon>
    </lineage>
</organism>
<dbReference type="EMBL" id="RXGB01002502">
    <property type="protein sequence ID" value="TMW94878.1"/>
    <property type="molecule type" value="Genomic_DNA"/>
</dbReference>
<dbReference type="AlphaFoldDB" id="A0A6N2BM16"/>
<protein>
    <submittedName>
        <fullName evidence="1">Uncharacterized protein</fullName>
    </submittedName>
</protein>
<reference evidence="1" key="1">
    <citation type="submission" date="2019-05" db="EMBL/GenBank/DDBJ databases">
        <title>The de novo reference genome and transcriptome assemblies of the wild tomato species Solanum chilense.</title>
        <authorList>
            <person name="Stam R."/>
            <person name="Nosenko T."/>
            <person name="Hoerger A.C."/>
            <person name="Stephan W."/>
            <person name="Seidel M.A."/>
            <person name="Kuhn J.M.M."/>
            <person name="Haberer G."/>
            <person name="Tellier A."/>
        </authorList>
    </citation>
    <scope>NUCLEOTIDE SEQUENCE</scope>
    <source>
        <tissue evidence="1">Mature leaves</tissue>
    </source>
</reference>
<gene>
    <name evidence="1" type="ORF">EJD97_009672</name>
</gene>
<evidence type="ECO:0000313" key="1">
    <source>
        <dbReference type="EMBL" id="TMW94878.1"/>
    </source>
</evidence>
<dbReference type="PANTHER" id="PTHR33264:SF51">
    <property type="match status" value="1"/>
</dbReference>
<proteinExistence type="predicted"/>
<name>A0A6N2BM16_SOLCI</name>
<dbReference type="PANTHER" id="PTHR33264">
    <property type="entry name" value="EXPRESSED PROTEIN"/>
    <property type="match status" value="1"/>
</dbReference>